<proteinExistence type="predicted"/>
<dbReference type="RefSeq" id="WP_147868220.1">
    <property type="nucleotide sequence ID" value="NZ_CP036264.1"/>
</dbReference>
<evidence type="ECO:0000259" key="1">
    <source>
        <dbReference type="Pfam" id="PF00534"/>
    </source>
</evidence>
<dbReference type="PANTHER" id="PTHR12526">
    <property type="entry name" value="GLYCOSYLTRANSFERASE"/>
    <property type="match status" value="1"/>
</dbReference>
<dbReference type="InterPro" id="IPR001296">
    <property type="entry name" value="Glyco_trans_1"/>
</dbReference>
<dbReference type="EMBL" id="CP036264">
    <property type="protein sequence ID" value="QEF98720.1"/>
    <property type="molecule type" value="Genomic_DNA"/>
</dbReference>
<sequence length="392" mass="43530">MNRRVKVLHIHVMSVISGSGINTYLSMEGMDPTEFEIEFACAPGGKLGELAERAGIPFHPVDHFVQPISPYHDLRALIELIKIIRRGKYDLVHTHNSKGGILGRLAAWICRTPIIIHTIHGFAFHSSETPWRRKLFIHLERWAAKVTDRLIVISQPLQDWGLRVGIGHEDQYTKIYSGIEIDKFKCDCDQTDLRKSLGLRQDDLVIGLVAKLWDGKGHAVAINALSKLVRSYPSAKLVIVGEGYLRDELETQTSDLKLQDHVVFTGFRSDIPNLNAMFDIAILASDFEGMGRVLLEAMVMGRPVVASDVGGIPDVVDDGTTGILVPPGNIDELAGALATLLADPTLREKMGRAAYARITQKFSSETMVRQIRDVYLETANSKRAGHRPGEAW</sequence>
<dbReference type="AlphaFoldDB" id="A0A5B9MFD9"/>
<dbReference type="EC" id="2.4.-.-" evidence="3"/>
<accession>A0A5B9MFD9</accession>
<name>A0A5B9MFD9_9BACT</name>
<evidence type="ECO:0000313" key="3">
    <source>
        <dbReference type="EMBL" id="QEF98720.1"/>
    </source>
</evidence>
<dbReference type="Proteomes" id="UP000321353">
    <property type="component" value="Chromosome"/>
</dbReference>
<dbReference type="Pfam" id="PF13579">
    <property type="entry name" value="Glyco_trans_4_4"/>
    <property type="match status" value="1"/>
</dbReference>
<feature type="domain" description="Glycosyltransferase subfamily 4-like N-terminal" evidence="2">
    <location>
        <begin position="25"/>
        <end position="166"/>
    </location>
</feature>
<keyword evidence="3" id="KW-0328">Glycosyltransferase</keyword>
<dbReference type="SUPFAM" id="SSF53756">
    <property type="entry name" value="UDP-Glycosyltransferase/glycogen phosphorylase"/>
    <property type="match status" value="1"/>
</dbReference>
<protein>
    <submittedName>
        <fullName evidence="3">Glycosyltransferase EpsD</fullName>
        <ecNumber evidence="3">2.4.-.-</ecNumber>
    </submittedName>
</protein>
<dbReference type="GO" id="GO:0016757">
    <property type="term" value="F:glycosyltransferase activity"/>
    <property type="evidence" value="ECO:0007669"/>
    <property type="project" value="UniProtKB-KW"/>
</dbReference>
<dbReference type="PANTHER" id="PTHR12526:SF630">
    <property type="entry name" value="GLYCOSYLTRANSFERASE"/>
    <property type="match status" value="1"/>
</dbReference>
<keyword evidence="3" id="KW-0808">Transferase</keyword>
<dbReference type="CDD" id="cd03808">
    <property type="entry name" value="GT4_CapM-like"/>
    <property type="match status" value="1"/>
</dbReference>
<dbReference type="InterPro" id="IPR028098">
    <property type="entry name" value="Glyco_trans_4-like_N"/>
</dbReference>
<dbReference type="Pfam" id="PF00534">
    <property type="entry name" value="Glycos_transf_1"/>
    <property type="match status" value="1"/>
</dbReference>
<gene>
    <name evidence="3" type="primary">epsD_3</name>
    <name evidence="3" type="ORF">Mal15_27750</name>
</gene>
<feature type="domain" description="Glycosyl transferase family 1" evidence="1">
    <location>
        <begin position="189"/>
        <end position="356"/>
    </location>
</feature>
<dbReference type="KEGG" id="smam:Mal15_27750"/>
<evidence type="ECO:0000259" key="2">
    <source>
        <dbReference type="Pfam" id="PF13579"/>
    </source>
</evidence>
<evidence type="ECO:0000313" key="4">
    <source>
        <dbReference type="Proteomes" id="UP000321353"/>
    </source>
</evidence>
<reference evidence="3 4" key="1">
    <citation type="submission" date="2019-02" db="EMBL/GenBank/DDBJ databases">
        <title>Planctomycetal bacteria perform biofilm scaping via a novel small molecule.</title>
        <authorList>
            <person name="Jeske O."/>
            <person name="Boedeker C."/>
            <person name="Wiegand S."/>
            <person name="Breitling P."/>
            <person name="Kallscheuer N."/>
            <person name="Jogler M."/>
            <person name="Rohde M."/>
            <person name="Petersen J."/>
            <person name="Medema M.H."/>
            <person name="Surup F."/>
            <person name="Jogler C."/>
        </authorList>
    </citation>
    <scope>NUCLEOTIDE SEQUENCE [LARGE SCALE GENOMIC DNA]</scope>
    <source>
        <strain evidence="3 4">Mal15</strain>
    </source>
</reference>
<dbReference type="Gene3D" id="3.40.50.2000">
    <property type="entry name" value="Glycogen Phosphorylase B"/>
    <property type="match status" value="2"/>
</dbReference>
<organism evidence="3 4">
    <name type="scientific">Stieleria maiorica</name>
    <dbReference type="NCBI Taxonomy" id="2795974"/>
    <lineage>
        <taxon>Bacteria</taxon>
        <taxon>Pseudomonadati</taxon>
        <taxon>Planctomycetota</taxon>
        <taxon>Planctomycetia</taxon>
        <taxon>Pirellulales</taxon>
        <taxon>Pirellulaceae</taxon>
        <taxon>Stieleria</taxon>
    </lineage>
</organism>
<keyword evidence="4" id="KW-1185">Reference proteome</keyword>